<dbReference type="AlphaFoldDB" id="A0A8X6J2J7"/>
<comment type="caution">
    <text evidence="13">The sequence shown here is derived from an EMBL/GenBank/DDBJ whole genome shotgun (WGS) entry which is preliminary data.</text>
</comment>
<dbReference type="Proteomes" id="UP000887116">
    <property type="component" value="Unassembled WGS sequence"/>
</dbReference>
<accession>A0A8X6J2J7</accession>
<gene>
    <name evidence="13" type="primary">CG32669</name>
    <name evidence="13" type="ORF">TNCT_394281</name>
</gene>
<evidence type="ECO:0000256" key="10">
    <source>
        <dbReference type="ARBA" id="ARBA00023201"/>
    </source>
</evidence>
<keyword evidence="14" id="KW-1185">Reference proteome</keyword>
<feature type="transmembrane region" description="Helical" evidence="12">
    <location>
        <begin position="51"/>
        <end position="71"/>
    </location>
</feature>
<evidence type="ECO:0000313" key="13">
    <source>
        <dbReference type="EMBL" id="GFR07193.1"/>
    </source>
</evidence>
<dbReference type="Pfam" id="PF00474">
    <property type="entry name" value="SSF"/>
    <property type="match status" value="2"/>
</dbReference>
<feature type="transmembrane region" description="Helical" evidence="12">
    <location>
        <begin position="375"/>
        <end position="397"/>
    </location>
</feature>
<dbReference type="Gene3D" id="1.20.1730.10">
    <property type="entry name" value="Sodium/glucose cotransporter"/>
    <property type="match status" value="2"/>
</dbReference>
<dbReference type="PROSITE" id="PS50283">
    <property type="entry name" value="NA_SOLUT_SYMP_3"/>
    <property type="match status" value="1"/>
</dbReference>
<feature type="transmembrane region" description="Helical" evidence="12">
    <location>
        <begin position="404"/>
        <end position="421"/>
    </location>
</feature>
<organism evidence="13 14">
    <name type="scientific">Trichonephila clavata</name>
    <name type="common">Joro spider</name>
    <name type="synonym">Nephila clavata</name>
    <dbReference type="NCBI Taxonomy" id="2740835"/>
    <lineage>
        <taxon>Eukaryota</taxon>
        <taxon>Metazoa</taxon>
        <taxon>Ecdysozoa</taxon>
        <taxon>Arthropoda</taxon>
        <taxon>Chelicerata</taxon>
        <taxon>Arachnida</taxon>
        <taxon>Araneae</taxon>
        <taxon>Araneomorphae</taxon>
        <taxon>Entelegynae</taxon>
        <taxon>Araneoidea</taxon>
        <taxon>Nephilidae</taxon>
        <taxon>Trichonephila</taxon>
    </lineage>
</organism>
<feature type="transmembrane region" description="Helical" evidence="12">
    <location>
        <begin position="203"/>
        <end position="222"/>
    </location>
</feature>
<dbReference type="PANTHER" id="PTHR42985">
    <property type="entry name" value="SODIUM-COUPLED MONOCARBOXYLATE TRANSPORTER"/>
    <property type="match status" value="1"/>
</dbReference>
<evidence type="ECO:0000256" key="11">
    <source>
        <dbReference type="RuleBase" id="RU362091"/>
    </source>
</evidence>
<dbReference type="GO" id="GO:0005886">
    <property type="term" value="C:plasma membrane"/>
    <property type="evidence" value="ECO:0007669"/>
    <property type="project" value="UniProtKB-SubCell"/>
</dbReference>
<feature type="transmembrane region" description="Helical" evidence="12">
    <location>
        <begin position="112"/>
        <end position="132"/>
    </location>
</feature>
<name>A0A8X6J2J7_TRICU</name>
<dbReference type="GO" id="GO:0006814">
    <property type="term" value="P:sodium ion transport"/>
    <property type="evidence" value="ECO:0007669"/>
    <property type="project" value="UniProtKB-KW"/>
</dbReference>
<evidence type="ECO:0000256" key="2">
    <source>
        <dbReference type="ARBA" id="ARBA00006434"/>
    </source>
</evidence>
<feature type="transmembrane region" description="Helical" evidence="12">
    <location>
        <begin position="350"/>
        <end position="369"/>
    </location>
</feature>
<keyword evidence="3" id="KW-0813">Transport</keyword>
<protein>
    <submittedName>
        <fullName evidence="13">Putative sodium-dependent multivitamin transporter</fullName>
    </submittedName>
</protein>
<dbReference type="EMBL" id="BMAO01026127">
    <property type="protein sequence ID" value="GFR07193.1"/>
    <property type="molecule type" value="Genomic_DNA"/>
</dbReference>
<keyword evidence="6 12" id="KW-1133">Transmembrane helix</keyword>
<keyword evidence="7" id="KW-0915">Sodium</keyword>
<evidence type="ECO:0000256" key="6">
    <source>
        <dbReference type="ARBA" id="ARBA00022989"/>
    </source>
</evidence>
<dbReference type="InterPro" id="IPR038377">
    <property type="entry name" value="Na/Glc_symporter_sf"/>
</dbReference>
<keyword evidence="10" id="KW-0739">Sodium transport</keyword>
<keyword evidence="4" id="KW-1003">Cell membrane</keyword>
<feature type="transmembrane region" description="Helical" evidence="12">
    <location>
        <begin position="83"/>
        <end position="105"/>
    </location>
</feature>
<evidence type="ECO:0000256" key="4">
    <source>
        <dbReference type="ARBA" id="ARBA00022475"/>
    </source>
</evidence>
<proteinExistence type="inferred from homology"/>
<evidence type="ECO:0000256" key="7">
    <source>
        <dbReference type="ARBA" id="ARBA00023053"/>
    </source>
</evidence>
<reference evidence="13" key="1">
    <citation type="submission" date="2020-07" db="EMBL/GenBank/DDBJ databases">
        <title>Multicomponent nature underlies the extraordinary mechanical properties of spider dragline silk.</title>
        <authorList>
            <person name="Kono N."/>
            <person name="Nakamura H."/>
            <person name="Mori M."/>
            <person name="Yoshida Y."/>
            <person name="Ohtoshi R."/>
            <person name="Malay A.D."/>
            <person name="Moran D.A.P."/>
            <person name="Tomita M."/>
            <person name="Numata K."/>
            <person name="Arakawa K."/>
        </authorList>
    </citation>
    <scope>NUCLEOTIDE SEQUENCE</scope>
</reference>
<evidence type="ECO:0000256" key="12">
    <source>
        <dbReference type="SAM" id="Phobius"/>
    </source>
</evidence>
<dbReference type="InterPro" id="IPR001734">
    <property type="entry name" value="Na/solute_symporter"/>
</dbReference>
<dbReference type="PANTHER" id="PTHR42985:SF40">
    <property type="entry name" value="LD47995P-RELATED"/>
    <property type="match status" value="1"/>
</dbReference>
<evidence type="ECO:0000256" key="3">
    <source>
        <dbReference type="ARBA" id="ARBA00022448"/>
    </source>
</evidence>
<evidence type="ECO:0000256" key="8">
    <source>
        <dbReference type="ARBA" id="ARBA00023065"/>
    </source>
</evidence>
<dbReference type="InterPro" id="IPR051163">
    <property type="entry name" value="Sodium:Solute_Symporter_SSF"/>
</dbReference>
<evidence type="ECO:0000256" key="5">
    <source>
        <dbReference type="ARBA" id="ARBA00022692"/>
    </source>
</evidence>
<dbReference type="OrthoDB" id="6132759at2759"/>
<keyword evidence="8" id="KW-0406">Ion transport</keyword>
<sequence length="476" mass="51570">MKNEKLILSVVDCVVIAAMLFVSTGIGLYFQVISKKKTNEEYLLAGKNMSVLPVAFSLMATLISTSSVMGIPAEMYLYGTNLAFLNLGFAIGPIIAAYIFLPIYFANDVSTAYELLFTGATLYAPALALSAVTNLSMKMSVIGWHEGSAVGRCVPSSPHVCCSFCHNNKRIFILGWYWRIFEIANEGGRLVIPRFTLDLKVPYSMFSVFAQGMMITMSSYAASQTQVQRLRTLKNLNKSKLAAFLSIPLLVSLNFLCCLCGLIIFAYFRFCDPLTSPDSPIESADQLLPYFIATTLNDIPGLPGLCICGIFSASLSTASSSINSLACVTSEDFLKPIFPTLNVTVFHNKIISLVFGVLCVGISFLVASLGHLVKISIIILGLVNGPNLAVFLLAACTTQANEKGVILGILVSLVVSSYLSFSPKSKPYPFLPLSNECPSSEAAESNSSTFSTLPYSSTNFYFNTTFSSTSKPEIEE</sequence>
<comment type="subcellular location">
    <subcellularLocation>
        <location evidence="1">Cell membrane</location>
        <topology evidence="1">Multi-pass membrane protein</topology>
    </subcellularLocation>
</comment>
<feature type="transmembrane region" description="Helical" evidence="12">
    <location>
        <begin position="6"/>
        <end position="30"/>
    </location>
</feature>
<feature type="transmembrane region" description="Helical" evidence="12">
    <location>
        <begin position="243"/>
        <end position="268"/>
    </location>
</feature>
<keyword evidence="9 12" id="KW-0472">Membrane</keyword>
<dbReference type="GO" id="GO:0015293">
    <property type="term" value="F:symporter activity"/>
    <property type="evidence" value="ECO:0007669"/>
    <property type="project" value="TreeGrafter"/>
</dbReference>
<evidence type="ECO:0000313" key="14">
    <source>
        <dbReference type="Proteomes" id="UP000887116"/>
    </source>
</evidence>
<comment type="similarity">
    <text evidence="2 11">Belongs to the sodium:solute symporter (SSF) (TC 2.A.21) family.</text>
</comment>
<evidence type="ECO:0000256" key="9">
    <source>
        <dbReference type="ARBA" id="ARBA00023136"/>
    </source>
</evidence>
<keyword evidence="5 12" id="KW-0812">Transmembrane</keyword>
<evidence type="ECO:0000256" key="1">
    <source>
        <dbReference type="ARBA" id="ARBA00004651"/>
    </source>
</evidence>